<dbReference type="EMBL" id="BDQF01000015">
    <property type="protein sequence ID" value="GAW83695.1"/>
    <property type="molecule type" value="Genomic_DNA"/>
</dbReference>
<protein>
    <submittedName>
        <fullName evidence="1">Uncharacterized protein</fullName>
    </submittedName>
</protein>
<proteinExistence type="predicted"/>
<sequence length="1112" mass="129559">MMNEKYENLQRYNLQLEKKDIVRKGKKKKNDLRNILYFPSLFWFNGQSSPFIPYFTYNEEELGMRAKKCAKYERKKNVFNFKIIDFLTCSVHKNSIIIKKIIKNEVLNVSMFSDMKVLSCLFYISIDYVLRPVFFLSSITRKPFFFCLSLSNLGEQVDEMEEKADKKMEHEKVTECEVDNTTLVQIPHELILYNDKKEILLFDFEKNKSHVITREKTQITSLNFTFIYINENNSLYNKLSEDQLEGNIKIVDLDKIEEKIVLKNKYCFEIFQELLNDCALCYGKGVEFEMDISKEKKWMYKILQNMFYVLIYGDNDGNIYFLIPEKQIKIKKKLRKNEKIHLIETNVKAYFDVKNYYHIANAIRNNFYIFLACGDSIQVFNIYNYQVHFVIDISNEDILFSLSVGHDQLNHMYLAFSTQKYVKIVDITESAELHCLRVDRSDMEDSSVQPNPCRGGGETEKPQKNYTCVCFGKENTIYISNGDKKGFLNVYNLKEKKVINKYDTQCKRIFSLSVCIVNGEEYAYIYDAEKNFCLYQISKKRMVYKIFTISVWIHQILCFQNNIIFSLGNENVYNLVIKNNGEKLLTKPYYSDHLNVCTYLINHPYFPLVAFVNKKFQFGFFSLSHGQRKTIVIPSIRENRNVFSLCWFCTGKKFLPYDWDYTNDETEGENDHHTTGDLLTQFADGVGDYTSLSTDNCHYTFPLAQENVLKKEKHFGKNNTITMANGERATVSATIRSISTWSTNTVKHLHRINISDTYLVVLNEDTVYLYNIVTRQVSNLHNYLLSTMSQFNGRKKFLASTIWHNKCYVFIFAENNTLFIFDENFMFSVCIANVGGDRIVRFYVHDGFLLVHSNTSLYFASMNSAVSVFSQFSVNPTIDHTQNEASKKVNNESRNECQNHTVDKKLLKESIHFTKVSMRETFKITLFDFHYMENELYFAIFTKKKEILVYKVFILPEECKGEKVPADGYGCTKEAHLVAQFLNFYQFENINKVGSILCMKFFYNCAKQKMYLIFGGLEQFLFFWDFTKYPLVKRTKCAATQCAGRRMGNGGEGTVRENEKKKKHIDGYLLAQGGRSRADAIGTNTIGTNTIGTNTIGTNTIGTNTIGTNTIG</sequence>
<reference evidence="2" key="1">
    <citation type="submission" date="2017-04" db="EMBL/GenBank/DDBJ databases">
        <title>Plasmodium gonderi genome.</title>
        <authorList>
            <person name="Arisue N."/>
            <person name="Honma H."/>
            <person name="Kawai S."/>
            <person name="Tougan T."/>
            <person name="Tanabe K."/>
            <person name="Horii T."/>
        </authorList>
    </citation>
    <scope>NUCLEOTIDE SEQUENCE [LARGE SCALE GENOMIC DNA]</scope>
    <source>
        <strain evidence="2">ATCC 30045</strain>
    </source>
</reference>
<gene>
    <name evidence="1" type="ORF">PGO_144930</name>
</gene>
<organism evidence="1 2">
    <name type="scientific">Plasmodium gonderi</name>
    <dbReference type="NCBI Taxonomy" id="77519"/>
    <lineage>
        <taxon>Eukaryota</taxon>
        <taxon>Sar</taxon>
        <taxon>Alveolata</taxon>
        <taxon>Apicomplexa</taxon>
        <taxon>Aconoidasida</taxon>
        <taxon>Haemosporida</taxon>
        <taxon>Plasmodiidae</taxon>
        <taxon>Plasmodium</taxon>
        <taxon>Plasmodium (Plasmodium)</taxon>
    </lineage>
</organism>
<dbReference type="OMA" id="EQFLFFW"/>
<accession>A0A1Y1JQD1</accession>
<evidence type="ECO:0000313" key="1">
    <source>
        <dbReference type="EMBL" id="GAW83695.1"/>
    </source>
</evidence>
<comment type="caution">
    <text evidence="1">The sequence shown here is derived from an EMBL/GenBank/DDBJ whole genome shotgun (WGS) entry which is preliminary data.</text>
</comment>
<dbReference type="Gene3D" id="2.130.10.10">
    <property type="entry name" value="YVTN repeat-like/Quinoprotein amine dehydrogenase"/>
    <property type="match status" value="1"/>
</dbReference>
<evidence type="ECO:0000313" key="2">
    <source>
        <dbReference type="Proteomes" id="UP000195521"/>
    </source>
</evidence>
<dbReference type="AlphaFoldDB" id="A0A1Y1JQD1"/>
<dbReference type="InterPro" id="IPR036322">
    <property type="entry name" value="WD40_repeat_dom_sf"/>
</dbReference>
<dbReference type="OrthoDB" id="371853at2759"/>
<dbReference type="RefSeq" id="XP_028546284.1">
    <property type="nucleotide sequence ID" value="XM_028690483.1"/>
</dbReference>
<keyword evidence="2" id="KW-1185">Reference proteome</keyword>
<dbReference type="InterPro" id="IPR015943">
    <property type="entry name" value="WD40/YVTN_repeat-like_dom_sf"/>
</dbReference>
<dbReference type="GeneID" id="39750441"/>
<dbReference type="Proteomes" id="UP000195521">
    <property type="component" value="Unassembled WGS sequence"/>
</dbReference>
<dbReference type="SUPFAM" id="SSF50978">
    <property type="entry name" value="WD40 repeat-like"/>
    <property type="match status" value="2"/>
</dbReference>
<name>A0A1Y1JQD1_PLAGO</name>